<gene>
    <name evidence="2" type="ORF">SAMN04488024_11070</name>
</gene>
<accession>A0A1G6ZDP3</accession>
<protein>
    <submittedName>
        <fullName evidence="2">Uncharacterized protein</fullName>
    </submittedName>
</protein>
<keyword evidence="1" id="KW-0812">Transmembrane</keyword>
<dbReference type="AlphaFoldDB" id="A0A1G6ZDP3"/>
<dbReference type="Proteomes" id="UP000199455">
    <property type="component" value="Unassembled WGS sequence"/>
</dbReference>
<name>A0A1G6ZDP3_9SPHI</name>
<dbReference type="RefSeq" id="WP_090771507.1">
    <property type="nucleotide sequence ID" value="NZ_FMZH01000010.1"/>
</dbReference>
<evidence type="ECO:0000313" key="2">
    <source>
        <dbReference type="EMBL" id="SDE00759.1"/>
    </source>
</evidence>
<reference evidence="3" key="1">
    <citation type="submission" date="2016-10" db="EMBL/GenBank/DDBJ databases">
        <authorList>
            <person name="Varghese N."/>
            <person name="Submissions S."/>
        </authorList>
    </citation>
    <scope>NUCLEOTIDE SEQUENCE [LARGE SCALE GENOMIC DNA]</scope>
    <source>
        <strain evidence="3">DSM 18609</strain>
    </source>
</reference>
<keyword evidence="1" id="KW-0472">Membrane</keyword>
<evidence type="ECO:0000313" key="3">
    <source>
        <dbReference type="Proteomes" id="UP000199455"/>
    </source>
</evidence>
<dbReference type="EMBL" id="FMZH01000010">
    <property type="protein sequence ID" value="SDE00759.1"/>
    <property type="molecule type" value="Genomic_DNA"/>
</dbReference>
<dbReference type="STRING" id="390242.SAMN04488024_11070"/>
<evidence type="ECO:0000256" key="1">
    <source>
        <dbReference type="SAM" id="Phobius"/>
    </source>
</evidence>
<sequence>MLNTNTLSARKAFRLPFNFYLIGLLFALVLGCKQSEEGKIHEVCSTFISGRIALRYGDSLKLKSVMEDSLFRLFMLNEQYIKVVDAPTMRPNLDIYPTKVTINGNRATCKMSGDEFYYINLIKKGDRWIVIGENEIYASPDKLLAIRKKIRKYQLFLVDKPARDSVMRIMDIFRPGLEPAFKDNNFKYLESVSDRATVDFIRKFFDYAKRRSGVPLLTAEIDSHHVVAGDVSFKGNQASFKFYQEEVSIALKKIEDEYVVTGFNHMDSKDISPSVMEKHYMDLLRVLELVRQKEFRNKAIK</sequence>
<keyword evidence="3" id="KW-1185">Reference proteome</keyword>
<keyword evidence="1" id="KW-1133">Transmembrane helix</keyword>
<organism evidence="2 3">
    <name type="scientific">Pedobacter soli</name>
    <dbReference type="NCBI Taxonomy" id="390242"/>
    <lineage>
        <taxon>Bacteria</taxon>
        <taxon>Pseudomonadati</taxon>
        <taxon>Bacteroidota</taxon>
        <taxon>Sphingobacteriia</taxon>
        <taxon>Sphingobacteriales</taxon>
        <taxon>Sphingobacteriaceae</taxon>
        <taxon>Pedobacter</taxon>
    </lineage>
</organism>
<feature type="transmembrane region" description="Helical" evidence="1">
    <location>
        <begin position="12"/>
        <end position="31"/>
    </location>
</feature>
<proteinExistence type="predicted"/>